<dbReference type="InterPro" id="IPR046342">
    <property type="entry name" value="CBS_dom_sf"/>
</dbReference>
<dbReference type="InterPro" id="IPR051257">
    <property type="entry name" value="Diverse_CBS-Domain"/>
</dbReference>
<comment type="caution">
    <text evidence="6">The sequence shown here is derived from an EMBL/GenBank/DDBJ whole genome shotgun (WGS) entry which is preliminary data.</text>
</comment>
<dbReference type="SMART" id="SM00116">
    <property type="entry name" value="CBS"/>
    <property type="match status" value="2"/>
</dbReference>
<accession>A0ABV8Z1U5</accession>
<name>A0ABV8Z1U5_9ACTN</name>
<dbReference type="Pfam" id="PF00571">
    <property type="entry name" value="CBS"/>
    <property type="match status" value="2"/>
</dbReference>
<dbReference type="PROSITE" id="PS50914">
    <property type="entry name" value="BON"/>
    <property type="match status" value="1"/>
</dbReference>
<evidence type="ECO:0000256" key="3">
    <source>
        <dbReference type="SAM" id="MobiDB-lite"/>
    </source>
</evidence>
<dbReference type="Pfam" id="PF04972">
    <property type="entry name" value="BON"/>
    <property type="match status" value="1"/>
</dbReference>
<feature type="compositionally biased region" description="Low complexity" evidence="3">
    <location>
        <begin position="217"/>
        <end position="232"/>
    </location>
</feature>
<dbReference type="PIRSF" id="PIRSF036990">
    <property type="entry name" value="UCP036990_CBS_BON"/>
    <property type="match status" value="1"/>
</dbReference>
<evidence type="ECO:0000313" key="7">
    <source>
        <dbReference type="Proteomes" id="UP001596012"/>
    </source>
</evidence>
<dbReference type="Proteomes" id="UP001596012">
    <property type="component" value="Unassembled WGS sequence"/>
</dbReference>
<keyword evidence="7" id="KW-1185">Reference proteome</keyword>
<evidence type="ECO:0000259" key="4">
    <source>
        <dbReference type="PROSITE" id="PS50914"/>
    </source>
</evidence>
<dbReference type="Gene3D" id="3.30.1340.30">
    <property type="match status" value="1"/>
</dbReference>
<sequence>MYGSPHIVSDVMTDTVAAIGRAASFKEIVRMMQDWKVSALPVLEGEGRVVGVVSEADLLHKEEFRDSDPDRATQLKRLSDLAKAGAVTAGELMTSPALTVHADETLAQAARTMAHAKVKRLPVVDELGMLQGIVSRADLLKVFLREDDDIAEEVRREVVSYLFPAPTSAARVAVRDGVVTLSGRIKDTSLVPVAARLIRAVEGVVDVQFDVSEQARSSEPTGAPSSGGSSRGSSHRENASPS</sequence>
<dbReference type="PANTHER" id="PTHR43080:SF29">
    <property type="entry name" value="OS02G0818000 PROTEIN"/>
    <property type="match status" value="1"/>
</dbReference>
<feature type="domain" description="CBS" evidence="5">
    <location>
        <begin position="12"/>
        <end position="69"/>
    </location>
</feature>
<evidence type="ECO:0000256" key="2">
    <source>
        <dbReference type="PROSITE-ProRule" id="PRU00703"/>
    </source>
</evidence>
<dbReference type="SUPFAM" id="SSF54631">
    <property type="entry name" value="CBS-domain pair"/>
    <property type="match status" value="1"/>
</dbReference>
<protein>
    <submittedName>
        <fullName evidence="6">CBS domain-containing protein</fullName>
    </submittedName>
</protein>
<evidence type="ECO:0000259" key="5">
    <source>
        <dbReference type="PROSITE" id="PS51371"/>
    </source>
</evidence>
<feature type="domain" description="BON" evidence="4">
    <location>
        <begin position="146"/>
        <end position="215"/>
    </location>
</feature>
<dbReference type="Gene3D" id="3.10.580.10">
    <property type="entry name" value="CBS-domain"/>
    <property type="match status" value="1"/>
</dbReference>
<dbReference type="RefSeq" id="WP_386350426.1">
    <property type="nucleotide sequence ID" value="NZ_JBHSFG010000076.1"/>
</dbReference>
<dbReference type="PANTHER" id="PTHR43080">
    <property type="entry name" value="CBS DOMAIN-CONTAINING PROTEIN CBSX3, MITOCHONDRIAL"/>
    <property type="match status" value="1"/>
</dbReference>
<dbReference type="PROSITE" id="PS51371">
    <property type="entry name" value="CBS"/>
    <property type="match status" value="2"/>
</dbReference>
<dbReference type="InterPro" id="IPR017080">
    <property type="entry name" value="UCP036990_CBS_BON"/>
</dbReference>
<reference evidence="7" key="1">
    <citation type="journal article" date="2019" name="Int. J. Syst. Evol. Microbiol.">
        <title>The Global Catalogue of Microorganisms (GCM) 10K type strain sequencing project: providing services to taxonomists for standard genome sequencing and annotation.</title>
        <authorList>
            <consortium name="The Broad Institute Genomics Platform"/>
            <consortium name="The Broad Institute Genome Sequencing Center for Infectious Disease"/>
            <person name="Wu L."/>
            <person name="Ma J."/>
        </authorList>
    </citation>
    <scope>NUCLEOTIDE SEQUENCE [LARGE SCALE GENOMIC DNA]</scope>
    <source>
        <strain evidence="7">DT43</strain>
    </source>
</reference>
<dbReference type="CDD" id="cd04586">
    <property type="entry name" value="CBS_pair_BON_assoc"/>
    <property type="match status" value="1"/>
</dbReference>
<proteinExistence type="predicted"/>
<evidence type="ECO:0000256" key="1">
    <source>
        <dbReference type="ARBA" id="ARBA00023122"/>
    </source>
</evidence>
<feature type="domain" description="CBS" evidence="5">
    <location>
        <begin position="93"/>
        <end position="150"/>
    </location>
</feature>
<feature type="region of interest" description="Disordered" evidence="3">
    <location>
        <begin position="212"/>
        <end position="242"/>
    </location>
</feature>
<dbReference type="InterPro" id="IPR007055">
    <property type="entry name" value="BON_dom"/>
</dbReference>
<organism evidence="6 7">
    <name type="scientific">Streptomyces xiangluensis</name>
    <dbReference type="NCBI Taxonomy" id="2665720"/>
    <lineage>
        <taxon>Bacteria</taxon>
        <taxon>Bacillati</taxon>
        <taxon>Actinomycetota</taxon>
        <taxon>Actinomycetes</taxon>
        <taxon>Kitasatosporales</taxon>
        <taxon>Streptomycetaceae</taxon>
        <taxon>Streptomyces</taxon>
    </lineage>
</organism>
<keyword evidence="1 2" id="KW-0129">CBS domain</keyword>
<gene>
    <name evidence="6" type="ORF">ACFPH6_37660</name>
</gene>
<evidence type="ECO:0000313" key="6">
    <source>
        <dbReference type="EMBL" id="MFC4470163.1"/>
    </source>
</evidence>
<dbReference type="EMBL" id="JBHSFG010000076">
    <property type="protein sequence ID" value="MFC4470163.1"/>
    <property type="molecule type" value="Genomic_DNA"/>
</dbReference>
<dbReference type="InterPro" id="IPR000644">
    <property type="entry name" value="CBS_dom"/>
</dbReference>